<dbReference type="Pfam" id="PF07583">
    <property type="entry name" value="PSCyt2"/>
    <property type="match status" value="1"/>
</dbReference>
<organism evidence="5 6">
    <name type="scientific">Novipirellula rosea</name>
    <dbReference type="NCBI Taxonomy" id="1031540"/>
    <lineage>
        <taxon>Bacteria</taxon>
        <taxon>Pseudomonadati</taxon>
        <taxon>Planctomycetota</taxon>
        <taxon>Planctomycetia</taxon>
        <taxon>Pirellulales</taxon>
        <taxon>Pirellulaceae</taxon>
        <taxon>Novipirellula</taxon>
    </lineage>
</organism>
<dbReference type="PANTHER" id="PTHR35889">
    <property type="entry name" value="CYCLOINULO-OLIGOSACCHARIDE FRUCTANOTRANSFERASE-RELATED"/>
    <property type="match status" value="1"/>
</dbReference>
<evidence type="ECO:0000256" key="1">
    <source>
        <dbReference type="SAM" id="SignalP"/>
    </source>
</evidence>
<dbReference type="Pfam" id="PF07587">
    <property type="entry name" value="PSD1"/>
    <property type="match status" value="1"/>
</dbReference>
<dbReference type="Proteomes" id="UP001500840">
    <property type="component" value="Unassembled WGS sequence"/>
</dbReference>
<feature type="chain" id="PRO_5046224764" evidence="1">
    <location>
        <begin position="24"/>
        <end position="1238"/>
    </location>
</feature>
<dbReference type="InterPro" id="IPR036909">
    <property type="entry name" value="Cyt_c-like_dom_sf"/>
</dbReference>
<keyword evidence="6" id="KW-1185">Reference proteome</keyword>
<dbReference type="Pfam" id="PF13385">
    <property type="entry name" value="Laminin_G_3"/>
    <property type="match status" value="1"/>
</dbReference>
<name>A0ABP8MV56_9BACT</name>
<proteinExistence type="predicted"/>
<dbReference type="InterPro" id="IPR022655">
    <property type="entry name" value="DUF1553"/>
</dbReference>
<dbReference type="InterPro" id="IPR011444">
    <property type="entry name" value="DUF1549"/>
</dbReference>
<keyword evidence="1" id="KW-0732">Signal</keyword>
<feature type="domain" description="Cytochrome C Planctomycete-type" evidence="4">
    <location>
        <begin position="577"/>
        <end position="631"/>
    </location>
</feature>
<sequence>MMYTLKSLFAVLLLLSFLTVTHADEPKLVADWDFAAETTRSFQSHGSVLRDQAGPRPPVYPDFQSNNTAIRLGESGGYLSIDDSNEHSDFDFTNGDAITLEAWVKIELPANNSPIYIVSKGRTGSPHFAKDNQNWAMRVQKVGNAMRVGFLFATKPSSGVAHWHRWTSTESFVAQNTWHHVAVSYRFGDPESMRGWIDGKPTGGDWGMGGKTTEPPVVDDDQVWIGSANSGNRYIGLLDNVAVYRGLASDQMMASRFRRVGEESKPKLVAEVMPELGEIPPGRVLVTLGEGLPAENRWIMDNETWPSDALRWFSDALLIQQLPIRYDAWGIRDAWREPVLLRMAADVEIPSGNHRLLMRARGMGRLWIDGNVVARTNPVTRRSPDGEQPITPVAEPPLPGVRPHGYHQQEVFAELSIPAVAGQDNRTHRVVLELIVGGKNQRTETGEVCVAIQRRGSKSFDLLTPKDADAVSLTDADVEPLLDQMAAQMIAFDDASRRTAAASQDAYWKMRHQTASEWAADHPAPPVPSVDDDAADHPVDAFITQKIRSAIEASAKSDSKVTEHFHGKVLPILREQCFRCHGEKDKGGLKLNSREALLLPGESELPAVVPGDPEASELISQIRSGAMPPTDTGLSDPQISTLEQWIRDGAAWPAPPVDAERLTPPAVVNDESFLRRVYLDTVGVPPTLAEAQKFLRDTHRDKRERLIDELLHDERMADHWISLWQDLLAENPTLLNQSMGSTGPFRWFLYDSLRDNKPIDRMITELVMMRGSPDTGGSAGFRLSGESDAPYAEKANILAGAFLGVELQCARCHDSPYHSTSQRDLYSLAAMLERKTVQVPKTSRVPDAFFEKKGRESLIRVTLKPNESIRPEWPLGNLIGIEDDDQINSLMMDPSDSRERLAVLMTSPQNRRFGQVMVNRIWKQLMGAGLVEPVSDWEGQTPSHPELLDWMVHQWITHGYDIRVVMRQIMTSKTYQRQALGQNLAADAEQRFFASPDRRRLTAEQIVDSLHVACGSEMNVGELTFVHDGQRPIGKRQSMGVPKRAWMFASLNNERDRPSLSLPSARAVTDVLQAFGWNGSRAKPISVRDTDPNVLQPGILSNGTLAMSLSRASVDSELSQLAIEAPSPDSLVHTLFMRFLCRPPTPQERQTLASELSVGFENRLVPKEQVQYPDPLPPLPQVTWFNHLRGETNTIQQELERRVSLGPPSDPRINPDWRCVYEDLVWSLINHREFVWVP</sequence>
<evidence type="ECO:0000259" key="3">
    <source>
        <dbReference type="Pfam" id="PF07587"/>
    </source>
</evidence>
<dbReference type="Gene3D" id="2.60.120.200">
    <property type="match status" value="1"/>
</dbReference>
<dbReference type="EMBL" id="BAABGA010000035">
    <property type="protein sequence ID" value="GAA4455392.1"/>
    <property type="molecule type" value="Genomic_DNA"/>
</dbReference>
<dbReference type="Gene3D" id="1.10.760.10">
    <property type="entry name" value="Cytochrome c-like domain"/>
    <property type="match status" value="1"/>
</dbReference>
<dbReference type="InterPro" id="IPR011429">
    <property type="entry name" value="Cyt_c_Planctomycete-type"/>
</dbReference>
<dbReference type="Pfam" id="PF07635">
    <property type="entry name" value="PSCyt1"/>
    <property type="match status" value="1"/>
</dbReference>
<dbReference type="SUPFAM" id="SSF49899">
    <property type="entry name" value="Concanavalin A-like lectins/glucanases"/>
    <property type="match status" value="1"/>
</dbReference>
<feature type="domain" description="DUF1553" evidence="3">
    <location>
        <begin position="898"/>
        <end position="1153"/>
    </location>
</feature>
<accession>A0ABP8MV56</accession>
<dbReference type="SUPFAM" id="SSF46626">
    <property type="entry name" value="Cytochrome c"/>
    <property type="match status" value="1"/>
</dbReference>
<evidence type="ECO:0000313" key="6">
    <source>
        <dbReference type="Proteomes" id="UP001500840"/>
    </source>
</evidence>
<dbReference type="PANTHER" id="PTHR35889:SF3">
    <property type="entry name" value="F-BOX DOMAIN-CONTAINING PROTEIN"/>
    <property type="match status" value="1"/>
</dbReference>
<evidence type="ECO:0000259" key="2">
    <source>
        <dbReference type="Pfam" id="PF07583"/>
    </source>
</evidence>
<dbReference type="InterPro" id="IPR013320">
    <property type="entry name" value="ConA-like_dom_sf"/>
</dbReference>
<feature type="domain" description="DUF1549" evidence="2">
    <location>
        <begin position="658"/>
        <end position="834"/>
    </location>
</feature>
<reference evidence="6" key="1">
    <citation type="journal article" date="2019" name="Int. J. Syst. Evol. Microbiol.">
        <title>The Global Catalogue of Microorganisms (GCM) 10K type strain sequencing project: providing services to taxonomists for standard genome sequencing and annotation.</title>
        <authorList>
            <consortium name="The Broad Institute Genomics Platform"/>
            <consortium name="The Broad Institute Genome Sequencing Center for Infectious Disease"/>
            <person name="Wu L."/>
            <person name="Ma J."/>
        </authorList>
    </citation>
    <scope>NUCLEOTIDE SEQUENCE [LARGE SCALE GENOMIC DNA]</scope>
    <source>
        <strain evidence="6">JCM 17759</strain>
    </source>
</reference>
<gene>
    <name evidence="5" type="ORF">GCM10023156_29330</name>
</gene>
<evidence type="ECO:0000313" key="5">
    <source>
        <dbReference type="EMBL" id="GAA4455392.1"/>
    </source>
</evidence>
<evidence type="ECO:0000259" key="4">
    <source>
        <dbReference type="Pfam" id="PF07635"/>
    </source>
</evidence>
<feature type="signal peptide" evidence="1">
    <location>
        <begin position="1"/>
        <end position="23"/>
    </location>
</feature>
<comment type="caution">
    <text evidence="5">The sequence shown here is derived from an EMBL/GenBank/DDBJ whole genome shotgun (WGS) entry which is preliminary data.</text>
</comment>
<protein>
    <submittedName>
        <fullName evidence="5">DUF1553 domain-containing protein</fullName>
    </submittedName>
</protein>